<comment type="caution">
    <text evidence="1">The sequence shown here is derived from an EMBL/GenBank/DDBJ whole genome shotgun (WGS) entry which is preliminary data.</text>
</comment>
<sequence>MTTAPDASPWPFAALELGRAFKRACELLGLGPAGPRRYSLRHGGASEDLFRQRRSVEAVQRRRRWASSQSLKRDGEGTRVLTQLNQVPNHALRFGELVEQYSAALVEEGLTGSGAWSLVPTELQRLLRRPVSTPAPL</sequence>
<dbReference type="EMBL" id="CAUYUJ010008335">
    <property type="protein sequence ID" value="CAK0823625.1"/>
    <property type="molecule type" value="Genomic_DNA"/>
</dbReference>
<accession>A0ABN9RWB3</accession>
<organism evidence="1 2">
    <name type="scientific">Prorocentrum cordatum</name>
    <dbReference type="NCBI Taxonomy" id="2364126"/>
    <lineage>
        <taxon>Eukaryota</taxon>
        <taxon>Sar</taxon>
        <taxon>Alveolata</taxon>
        <taxon>Dinophyceae</taxon>
        <taxon>Prorocentrales</taxon>
        <taxon>Prorocentraceae</taxon>
        <taxon>Prorocentrum</taxon>
    </lineage>
</organism>
<evidence type="ECO:0000313" key="1">
    <source>
        <dbReference type="EMBL" id="CAK0823625.1"/>
    </source>
</evidence>
<proteinExistence type="predicted"/>
<dbReference type="Proteomes" id="UP001189429">
    <property type="component" value="Unassembled WGS sequence"/>
</dbReference>
<evidence type="ECO:0000313" key="2">
    <source>
        <dbReference type="Proteomes" id="UP001189429"/>
    </source>
</evidence>
<gene>
    <name evidence="1" type="ORF">PCOR1329_LOCUS24268</name>
</gene>
<name>A0ABN9RWB3_9DINO</name>
<protein>
    <submittedName>
        <fullName evidence="1">Uncharacterized protein</fullName>
    </submittedName>
</protein>
<reference evidence="1" key="1">
    <citation type="submission" date="2023-10" db="EMBL/GenBank/DDBJ databases">
        <authorList>
            <person name="Chen Y."/>
            <person name="Shah S."/>
            <person name="Dougan E. K."/>
            <person name="Thang M."/>
            <person name="Chan C."/>
        </authorList>
    </citation>
    <scope>NUCLEOTIDE SEQUENCE [LARGE SCALE GENOMIC DNA]</scope>
</reference>
<keyword evidence="2" id="KW-1185">Reference proteome</keyword>